<name>D7SZL6_VITVI</name>
<dbReference type="HOGENOM" id="CLU_2872228_0_0_1"/>
<protein>
    <submittedName>
        <fullName evidence="1">Uncharacterized protein</fullName>
    </submittedName>
</protein>
<reference evidence="2" key="1">
    <citation type="journal article" date="2007" name="Nature">
        <title>The grapevine genome sequence suggests ancestral hexaploidization in major angiosperm phyla.</title>
        <authorList>
            <consortium name="The French-Italian Public Consortium for Grapevine Genome Characterization."/>
            <person name="Jaillon O."/>
            <person name="Aury J.-M."/>
            <person name="Noel B."/>
            <person name="Policriti A."/>
            <person name="Clepet C."/>
            <person name="Casagrande A."/>
            <person name="Choisne N."/>
            <person name="Aubourg S."/>
            <person name="Vitulo N."/>
            <person name="Jubin C."/>
            <person name="Vezzi A."/>
            <person name="Legeai F."/>
            <person name="Hugueney P."/>
            <person name="Dasilva C."/>
            <person name="Horner D."/>
            <person name="Mica E."/>
            <person name="Jublot D."/>
            <person name="Poulain J."/>
            <person name="Bruyere C."/>
            <person name="Billault A."/>
            <person name="Segurens B."/>
            <person name="Gouyvenoux M."/>
            <person name="Ugarte E."/>
            <person name="Cattonaro F."/>
            <person name="Anthouard V."/>
            <person name="Vico V."/>
            <person name="Del Fabbro C."/>
            <person name="Alaux M."/>
            <person name="Di Gaspero G."/>
            <person name="Dumas V."/>
            <person name="Felice N."/>
            <person name="Paillard S."/>
            <person name="Juman I."/>
            <person name="Moroldo M."/>
            <person name="Scalabrin S."/>
            <person name="Canaguier A."/>
            <person name="Le Clainche I."/>
            <person name="Malacrida G."/>
            <person name="Durand E."/>
            <person name="Pesole G."/>
            <person name="Laucou V."/>
            <person name="Chatelet P."/>
            <person name="Merdinoglu D."/>
            <person name="Delledonne M."/>
            <person name="Pezzotti M."/>
            <person name="Lecharny A."/>
            <person name="Scarpelli C."/>
            <person name="Artiguenave F."/>
            <person name="Pe M.E."/>
            <person name="Valle G."/>
            <person name="Morgante M."/>
            <person name="Caboche M."/>
            <person name="Adam-Blondon A.-F."/>
            <person name="Weissenbach J."/>
            <person name="Quetier F."/>
            <person name="Wincker P."/>
        </authorList>
    </citation>
    <scope>NUCLEOTIDE SEQUENCE [LARGE SCALE GENOMIC DNA]</scope>
    <source>
        <strain evidence="2">cv. Pinot noir / PN40024</strain>
    </source>
</reference>
<dbReference type="Proteomes" id="UP000009183">
    <property type="component" value="Chromosome 5"/>
</dbReference>
<evidence type="ECO:0000313" key="1">
    <source>
        <dbReference type="EMBL" id="CBI23693.3"/>
    </source>
</evidence>
<dbReference type="EMBL" id="FN595496">
    <property type="protein sequence ID" value="CBI23693.3"/>
    <property type="molecule type" value="Genomic_DNA"/>
</dbReference>
<organism evidence="1 2">
    <name type="scientific">Vitis vinifera</name>
    <name type="common">Grape</name>
    <dbReference type="NCBI Taxonomy" id="29760"/>
    <lineage>
        <taxon>Eukaryota</taxon>
        <taxon>Viridiplantae</taxon>
        <taxon>Streptophyta</taxon>
        <taxon>Embryophyta</taxon>
        <taxon>Tracheophyta</taxon>
        <taxon>Spermatophyta</taxon>
        <taxon>Magnoliopsida</taxon>
        <taxon>eudicotyledons</taxon>
        <taxon>Gunneridae</taxon>
        <taxon>Pentapetalae</taxon>
        <taxon>rosids</taxon>
        <taxon>Vitales</taxon>
        <taxon>Vitaceae</taxon>
        <taxon>Viteae</taxon>
        <taxon>Vitis</taxon>
    </lineage>
</organism>
<keyword evidence="2" id="KW-1185">Reference proteome</keyword>
<dbReference type="AlphaFoldDB" id="D7SZL6"/>
<sequence length="64" mass="7754">MLKEKEKEKQWKEQIKLHGNYLVACPHYQRHSRKFFPIMLGIRMLKFQDENQSPTTLVAVLFHL</sequence>
<accession>D7SZL6</accession>
<proteinExistence type="predicted"/>
<dbReference type="InParanoid" id="D7SZL6"/>
<dbReference type="PaxDb" id="29760-VIT_05s0049g01600.t01"/>
<evidence type="ECO:0000313" key="2">
    <source>
        <dbReference type="Proteomes" id="UP000009183"/>
    </source>
</evidence>
<gene>
    <name evidence="1" type="ordered locus">VIT_05s0049g01600</name>
</gene>